<dbReference type="Pfam" id="PF07992">
    <property type="entry name" value="Pyr_redox_2"/>
    <property type="match status" value="1"/>
</dbReference>
<evidence type="ECO:0000256" key="10">
    <source>
        <dbReference type="PIRSR" id="PIRSR000350-3"/>
    </source>
</evidence>
<evidence type="ECO:0000256" key="5">
    <source>
        <dbReference type="ARBA" id="ARBA00022857"/>
    </source>
</evidence>
<feature type="domain" description="FAD/NAD(P)-binding" evidence="14">
    <location>
        <begin position="5"/>
        <end position="318"/>
    </location>
</feature>
<evidence type="ECO:0000256" key="3">
    <source>
        <dbReference type="ARBA" id="ARBA00022630"/>
    </source>
</evidence>
<dbReference type="InterPro" id="IPR001100">
    <property type="entry name" value="Pyr_nuc-diS_OxRdtase"/>
</dbReference>
<comment type="similarity">
    <text evidence="1 12">Belongs to the class-I pyridine nucleotide-disulfide oxidoreductase family.</text>
</comment>
<dbReference type="SUPFAM" id="SSF55424">
    <property type="entry name" value="FAD/NAD-linked reductases, dimerisation (C-terminal) domain"/>
    <property type="match status" value="1"/>
</dbReference>
<feature type="binding site" evidence="10">
    <location>
        <position position="262"/>
    </location>
    <ligand>
        <name>NAD(+)</name>
        <dbReference type="ChEBI" id="CHEBI:57540"/>
    </ligand>
</feature>
<dbReference type="PANTHER" id="PTHR42737">
    <property type="entry name" value="GLUTATHIONE REDUCTASE"/>
    <property type="match status" value="1"/>
</dbReference>
<dbReference type="EC" id="1.8.1.7" evidence="15"/>
<dbReference type="SUPFAM" id="SSF51905">
    <property type="entry name" value="FAD/NAD(P)-binding domain"/>
    <property type="match status" value="1"/>
</dbReference>
<evidence type="ECO:0000256" key="6">
    <source>
        <dbReference type="ARBA" id="ARBA00023002"/>
    </source>
</evidence>
<evidence type="ECO:0000259" key="13">
    <source>
        <dbReference type="Pfam" id="PF02852"/>
    </source>
</evidence>
<dbReference type="FunFam" id="3.50.50.60:FF:000051">
    <property type="entry name" value="Glutathione reductase"/>
    <property type="match status" value="1"/>
</dbReference>
<keyword evidence="16" id="KW-1185">Reference proteome</keyword>
<evidence type="ECO:0000256" key="2">
    <source>
        <dbReference type="ARBA" id="ARBA00011738"/>
    </source>
</evidence>
<evidence type="ECO:0000313" key="16">
    <source>
        <dbReference type="Proteomes" id="UP000005953"/>
    </source>
</evidence>
<keyword evidence="3 12" id="KW-0285">Flavoprotein</keyword>
<dbReference type="InterPro" id="IPR004099">
    <property type="entry name" value="Pyr_nucl-diS_OxRdtase_dimer"/>
</dbReference>
<dbReference type="GO" id="GO:0005829">
    <property type="term" value="C:cytosol"/>
    <property type="evidence" value="ECO:0007669"/>
    <property type="project" value="TreeGrafter"/>
</dbReference>
<keyword evidence="10" id="KW-0520">NAD</keyword>
<accession>A4BDW5</accession>
<evidence type="ECO:0000259" key="14">
    <source>
        <dbReference type="Pfam" id="PF07992"/>
    </source>
</evidence>
<dbReference type="Gene3D" id="3.50.50.60">
    <property type="entry name" value="FAD/NAD(P)-binding domain"/>
    <property type="match status" value="2"/>
</dbReference>
<protein>
    <submittedName>
        <fullName evidence="15">Glutathione reductase</fullName>
        <ecNumber evidence="15">1.8.1.7</ecNumber>
    </submittedName>
</protein>
<dbReference type="RefSeq" id="WP_008043490.1">
    <property type="nucleotide sequence ID" value="NZ_CH724150.1"/>
</dbReference>
<dbReference type="GO" id="GO:0004362">
    <property type="term" value="F:glutathione-disulfide reductase (NADPH) activity"/>
    <property type="evidence" value="ECO:0007669"/>
    <property type="project" value="UniProtKB-EC"/>
</dbReference>
<keyword evidence="10" id="KW-0547">Nucleotide-binding</keyword>
<evidence type="ECO:0000256" key="9">
    <source>
        <dbReference type="PIRSR" id="PIRSR000350-2"/>
    </source>
</evidence>
<feature type="binding site" evidence="10">
    <location>
        <position position="51"/>
    </location>
    <ligand>
        <name>FAD</name>
        <dbReference type="ChEBI" id="CHEBI:57692"/>
    </ligand>
</feature>
<dbReference type="PANTHER" id="PTHR42737:SF2">
    <property type="entry name" value="GLUTATHIONE REDUCTASE"/>
    <property type="match status" value="1"/>
</dbReference>
<evidence type="ECO:0000256" key="12">
    <source>
        <dbReference type="RuleBase" id="RU003691"/>
    </source>
</evidence>
<feature type="domain" description="Pyridine nucleotide-disulphide oxidoreductase dimerisation" evidence="13">
    <location>
        <begin position="338"/>
        <end position="446"/>
    </location>
</feature>
<dbReference type="EMBL" id="AAOE01000008">
    <property type="protein sequence ID" value="EAR09724.1"/>
    <property type="molecule type" value="Genomic_DNA"/>
</dbReference>
<feature type="disulfide bond" description="Redox-active" evidence="11">
    <location>
        <begin position="42"/>
        <end position="47"/>
    </location>
</feature>
<proteinExistence type="inferred from homology"/>
<reference evidence="15 16" key="1">
    <citation type="submission" date="2006-02" db="EMBL/GenBank/DDBJ databases">
        <authorList>
            <person name="Pinhassi J."/>
            <person name="Pedros-Alio C."/>
            <person name="Ferriera S."/>
            <person name="Johnson J."/>
            <person name="Kravitz S."/>
            <person name="Halpern A."/>
            <person name="Remington K."/>
            <person name="Beeson K."/>
            <person name="Tran B."/>
            <person name="Rogers Y.-H."/>
            <person name="Friedman R."/>
            <person name="Venter J.C."/>
        </authorList>
    </citation>
    <scope>NUCLEOTIDE SEQUENCE [LARGE SCALE GENOMIC DNA]</scope>
    <source>
        <strain evidence="15 16">MED297</strain>
    </source>
</reference>
<dbReference type="InterPro" id="IPR046952">
    <property type="entry name" value="GSHR/TRXR-like"/>
</dbReference>
<feature type="active site" description="Proton acceptor" evidence="9">
    <location>
        <position position="436"/>
    </location>
</feature>
<dbReference type="NCBIfam" id="NF004776">
    <property type="entry name" value="PRK06116.1"/>
    <property type="match status" value="1"/>
</dbReference>
<gene>
    <name evidence="15" type="ORF">MED297_16234</name>
</gene>
<name>A4BDW5_9GAMM</name>
<feature type="binding site" evidence="10">
    <location>
        <position position="303"/>
    </location>
    <ligand>
        <name>FAD</name>
        <dbReference type="ChEBI" id="CHEBI:57692"/>
    </ligand>
</feature>
<dbReference type="InterPro" id="IPR012999">
    <property type="entry name" value="Pyr_OxRdtase_I_AS"/>
</dbReference>
<dbReference type="STRING" id="314283.MED297_16234"/>
<comment type="cofactor">
    <cofactor evidence="10">
        <name>FAD</name>
        <dbReference type="ChEBI" id="CHEBI:57692"/>
    </cofactor>
    <text evidence="10">Binds 1 FAD per subunit.</text>
</comment>
<keyword evidence="8 12" id="KW-0676">Redox-active center</keyword>
<evidence type="ECO:0000256" key="11">
    <source>
        <dbReference type="PIRSR" id="PIRSR000350-4"/>
    </source>
</evidence>
<keyword evidence="6 12" id="KW-0560">Oxidoreductase</keyword>
<evidence type="ECO:0000256" key="1">
    <source>
        <dbReference type="ARBA" id="ARBA00007532"/>
    </source>
</evidence>
<dbReference type="PRINTS" id="PR00368">
    <property type="entry name" value="FADPNR"/>
</dbReference>
<keyword evidence="7" id="KW-1015">Disulfide bond</keyword>
<dbReference type="GO" id="GO:0006749">
    <property type="term" value="P:glutathione metabolic process"/>
    <property type="evidence" value="ECO:0007669"/>
    <property type="project" value="TreeGrafter"/>
</dbReference>
<dbReference type="InterPro" id="IPR036188">
    <property type="entry name" value="FAD/NAD-bd_sf"/>
</dbReference>
<evidence type="ECO:0000313" key="15">
    <source>
        <dbReference type="EMBL" id="EAR09724.1"/>
    </source>
</evidence>
<feature type="binding site" evidence="10">
    <location>
        <begin position="174"/>
        <end position="181"/>
    </location>
    <ligand>
        <name>NAD(+)</name>
        <dbReference type="ChEBI" id="CHEBI:57540"/>
    </ligand>
</feature>
<dbReference type="PROSITE" id="PS00076">
    <property type="entry name" value="PYRIDINE_REDOX_1"/>
    <property type="match status" value="1"/>
</dbReference>
<dbReference type="GO" id="GO:0034599">
    <property type="term" value="P:cellular response to oxidative stress"/>
    <property type="evidence" value="ECO:0007669"/>
    <property type="project" value="TreeGrafter"/>
</dbReference>
<dbReference type="InterPro" id="IPR023753">
    <property type="entry name" value="FAD/NAD-binding_dom"/>
</dbReference>
<keyword evidence="5" id="KW-0521">NADP</keyword>
<dbReference type="Gene3D" id="3.30.390.30">
    <property type="match status" value="1"/>
</dbReference>
<dbReference type="GO" id="GO:0045454">
    <property type="term" value="P:cell redox homeostasis"/>
    <property type="evidence" value="ECO:0007669"/>
    <property type="project" value="InterPro"/>
</dbReference>
<organism evidence="15 16">
    <name type="scientific">Reinekea blandensis MED297</name>
    <dbReference type="NCBI Taxonomy" id="314283"/>
    <lineage>
        <taxon>Bacteria</taxon>
        <taxon>Pseudomonadati</taxon>
        <taxon>Pseudomonadota</taxon>
        <taxon>Gammaproteobacteria</taxon>
        <taxon>Oceanospirillales</taxon>
        <taxon>Saccharospirillaceae</taxon>
        <taxon>Reinekea</taxon>
    </lineage>
</organism>
<dbReference type="PIRSF" id="PIRSF000350">
    <property type="entry name" value="Mercury_reductase_MerA"/>
    <property type="match status" value="1"/>
</dbReference>
<dbReference type="AlphaFoldDB" id="A4BDW5"/>
<dbReference type="Proteomes" id="UP000005953">
    <property type="component" value="Unassembled WGS sequence"/>
</dbReference>
<feature type="binding site" evidence="10">
    <location>
        <position position="115"/>
    </location>
    <ligand>
        <name>FAD</name>
        <dbReference type="ChEBI" id="CHEBI:57692"/>
    </ligand>
</feature>
<dbReference type="GO" id="GO:0050660">
    <property type="term" value="F:flavin adenine dinucleotide binding"/>
    <property type="evidence" value="ECO:0007669"/>
    <property type="project" value="InterPro"/>
</dbReference>
<dbReference type="HOGENOM" id="CLU_016755_2_1_6"/>
<evidence type="ECO:0000256" key="7">
    <source>
        <dbReference type="ARBA" id="ARBA00023157"/>
    </source>
</evidence>
<feature type="binding site" evidence="10">
    <location>
        <begin position="139"/>
        <end position="141"/>
    </location>
    <ligand>
        <name>FAD</name>
        <dbReference type="ChEBI" id="CHEBI:57692"/>
    </ligand>
</feature>
<evidence type="ECO:0000256" key="4">
    <source>
        <dbReference type="ARBA" id="ARBA00022827"/>
    </source>
</evidence>
<sequence>MKYDYDLLVIGAGSGGVRAARMSAQKGAKVAVIESRYLGGTCVNVGCVPKKLFVYASEFAHAFRDSVGYGYTVDEIPRFDWVTLRDNKTQEIQRLNGVYQRMLENAGVDIITGEGEFVSPHEVKVGSEVYSAENILIATGSWPVKAKIPGHEHTLTSNEFFYMETFPKDVIVVGGGYIAVEFAGILNGLGANTHLVYRGEPVLRGFDQAVRHFVSGELKQSGIHLHYHCTIERIEKLDSGRLQVFFNDGEQMEVDEVINATGRKALVEPLNLAAAGVEVAHHGNLDVNEHYQTNVSHIYAIGDVIGRVQLTPVALAEGMYLSEFLFGNAPKKVNYDLIPTAVFCQPNIGTVGVTEEQAIEAYDAVDVYESQFRPMKNTLSGSAERMYMKLLVDASTDRVIGCHMVGQDAGEIIQGIGVAMNAGATKADFDRTIGIHPTAAEEFVTMREVSRRVGRSVTPG</sequence>
<dbReference type="InterPro" id="IPR016156">
    <property type="entry name" value="FAD/NAD-linked_Rdtase_dimer_sf"/>
</dbReference>
<evidence type="ECO:0000256" key="8">
    <source>
        <dbReference type="ARBA" id="ARBA00023284"/>
    </source>
</evidence>
<dbReference type="OrthoDB" id="9800167at2"/>
<keyword evidence="4 10" id="KW-0274">FAD</keyword>
<dbReference type="PRINTS" id="PR00411">
    <property type="entry name" value="PNDRDTASEI"/>
</dbReference>
<dbReference type="Pfam" id="PF02852">
    <property type="entry name" value="Pyr_redox_dim"/>
    <property type="match status" value="1"/>
</dbReference>
<comment type="subunit">
    <text evidence="2">Homodimer.</text>
</comment>
<comment type="caution">
    <text evidence="15">The sequence shown here is derived from an EMBL/GenBank/DDBJ whole genome shotgun (WGS) entry which is preliminary data.</text>
</comment>